<evidence type="ECO:0000313" key="12">
    <source>
        <dbReference type="Proteomes" id="UP000282613"/>
    </source>
</evidence>
<dbReference type="SUPFAM" id="SSF47113">
    <property type="entry name" value="Histone-fold"/>
    <property type="match status" value="1"/>
</dbReference>
<dbReference type="WBParaSite" id="TASK_0000906501-mRNA-1">
    <property type="protein sequence ID" value="TASK_0000906501-mRNA-1"/>
    <property type="gene ID" value="TASK_0000906501"/>
</dbReference>
<evidence type="ECO:0000256" key="5">
    <source>
        <dbReference type="ARBA" id="ARBA00022454"/>
    </source>
</evidence>
<dbReference type="PRINTS" id="PR00623">
    <property type="entry name" value="HISTONEH4"/>
</dbReference>
<feature type="compositionally biased region" description="Basic residues" evidence="10">
    <location>
        <begin position="1"/>
        <end position="12"/>
    </location>
</feature>
<evidence type="ECO:0000313" key="13">
    <source>
        <dbReference type="WBParaSite" id="TASK_0000906501-mRNA-1"/>
    </source>
</evidence>
<dbReference type="GO" id="GO:0005634">
    <property type="term" value="C:nucleus"/>
    <property type="evidence" value="ECO:0007669"/>
    <property type="project" value="UniProtKB-SubCell"/>
</dbReference>
<dbReference type="GO" id="GO:0030527">
    <property type="term" value="F:structural constituent of chromatin"/>
    <property type="evidence" value="ECO:0007669"/>
    <property type="project" value="InterPro"/>
</dbReference>
<comment type="subcellular location">
    <subcellularLocation>
        <location evidence="3">Chromosome</location>
    </subcellularLocation>
    <subcellularLocation>
        <location evidence="2">Nucleus</location>
    </subcellularLocation>
</comment>
<protein>
    <recommendedName>
        <fullName evidence="9">Histone H4</fullName>
    </recommendedName>
</protein>
<comment type="similarity">
    <text evidence="4 9">Belongs to the histone H4 family.</text>
</comment>
<reference evidence="13" key="1">
    <citation type="submission" date="2016-04" db="UniProtKB">
        <authorList>
            <consortium name="WormBaseParasite"/>
        </authorList>
    </citation>
    <scope>IDENTIFICATION</scope>
</reference>
<dbReference type="SMART" id="SM00417">
    <property type="entry name" value="H4"/>
    <property type="match status" value="1"/>
</dbReference>
<feature type="region of interest" description="Disordered" evidence="10">
    <location>
        <begin position="1"/>
        <end position="27"/>
    </location>
</feature>
<dbReference type="GO" id="GO:0000786">
    <property type="term" value="C:nucleosome"/>
    <property type="evidence" value="ECO:0007669"/>
    <property type="project" value="UniProtKB-KW"/>
</dbReference>
<keyword evidence="5 9" id="KW-0158">Chromosome</keyword>
<dbReference type="PANTHER" id="PTHR10484">
    <property type="entry name" value="HISTONE H4"/>
    <property type="match status" value="1"/>
</dbReference>
<dbReference type="AlphaFoldDB" id="A0A0R3WE41"/>
<proteinExistence type="inferred from homology"/>
<evidence type="ECO:0000256" key="1">
    <source>
        <dbReference type="ARBA" id="ARBA00002001"/>
    </source>
</evidence>
<sequence length="93" mass="10137">MSNHVPKYRISGRGKSGQCLGKGGTKSHREVLHGNIQGITKSSLRRLARRSGVDIYKGTDGALKVFLQNVIRDVVISAEYAKRKIVTVMSVVG</sequence>
<gene>
    <name evidence="11" type="ORF">TASK_LOCUS9066</name>
</gene>
<evidence type="ECO:0000256" key="8">
    <source>
        <dbReference type="ARBA" id="ARBA00023269"/>
    </source>
</evidence>
<dbReference type="GO" id="GO:0046982">
    <property type="term" value="F:protein heterodimerization activity"/>
    <property type="evidence" value="ECO:0007669"/>
    <property type="project" value="InterPro"/>
</dbReference>
<dbReference type="CDD" id="cd22912">
    <property type="entry name" value="HFD_H4"/>
    <property type="match status" value="1"/>
</dbReference>
<dbReference type="InterPro" id="IPR009072">
    <property type="entry name" value="Histone-fold"/>
</dbReference>
<evidence type="ECO:0000256" key="6">
    <source>
        <dbReference type="ARBA" id="ARBA00023125"/>
    </source>
</evidence>
<comment type="function">
    <text evidence="1 9">Core component of nucleosome. Nucleosomes wrap and compact DNA into chromatin, limiting DNA accessibility to the cellular machineries which require DNA as a template. Histones thereby play a central role in transcription regulation, DNA repair, DNA replication and chromosomal stability. DNA accessibility is regulated via a complex set of post-translational modifications of histones, also called histone code, and nucleosome remodeling.</text>
</comment>
<evidence type="ECO:0000256" key="7">
    <source>
        <dbReference type="ARBA" id="ARBA00023242"/>
    </source>
</evidence>
<organism evidence="13">
    <name type="scientific">Taenia asiatica</name>
    <name type="common">Asian tapeworm</name>
    <dbReference type="NCBI Taxonomy" id="60517"/>
    <lineage>
        <taxon>Eukaryota</taxon>
        <taxon>Metazoa</taxon>
        <taxon>Spiralia</taxon>
        <taxon>Lophotrochozoa</taxon>
        <taxon>Platyhelminthes</taxon>
        <taxon>Cestoda</taxon>
        <taxon>Eucestoda</taxon>
        <taxon>Cyclophyllidea</taxon>
        <taxon>Taeniidae</taxon>
        <taxon>Taenia</taxon>
    </lineage>
</organism>
<evidence type="ECO:0000256" key="9">
    <source>
        <dbReference type="RuleBase" id="RU000528"/>
    </source>
</evidence>
<dbReference type="Proteomes" id="UP000282613">
    <property type="component" value="Unassembled WGS sequence"/>
</dbReference>
<keyword evidence="6 9" id="KW-0238">DNA-binding</keyword>
<dbReference type="GO" id="GO:0003677">
    <property type="term" value="F:DNA binding"/>
    <property type="evidence" value="ECO:0007669"/>
    <property type="project" value="UniProtKB-KW"/>
</dbReference>
<keyword evidence="7 9" id="KW-0539">Nucleus</keyword>
<reference evidence="11 12" key="2">
    <citation type="submission" date="2018-11" db="EMBL/GenBank/DDBJ databases">
        <authorList>
            <consortium name="Pathogen Informatics"/>
        </authorList>
    </citation>
    <scope>NUCLEOTIDE SEQUENCE [LARGE SCALE GENOMIC DNA]</scope>
</reference>
<evidence type="ECO:0000256" key="4">
    <source>
        <dbReference type="ARBA" id="ARBA00006564"/>
    </source>
</evidence>
<evidence type="ECO:0000256" key="10">
    <source>
        <dbReference type="SAM" id="MobiDB-lite"/>
    </source>
</evidence>
<dbReference type="EMBL" id="UYRS01018975">
    <property type="protein sequence ID" value="VDK41664.1"/>
    <property type="molecule type" value="Genomic_DNA"/>
</dbReference>
<keyword evidence="12" id="KW-1185">Reference proteome</keyword>
<dbReference type="STRING" id="60517.A0A0R3WE41"/>
<dbReference type="Gene3D" id="1.10.20.10">
    <property type="entry name" value="Histone, subunit A"/>
    <property type="match status" value="1"/>
</dbReference>
<evidence type="ECO:0000313" key="11">
    <source>
        <dbReference type="EMBL" id="VDK41664.1"/>
    </source>
</evidence>
<comment type="subunit">
    <text evidence="9">The nucleosome is a histone octamer containing two molecules each of H2A, H2B, H3 and H4 assembled in one H3-H4 heterotetramer and two H2A-H2B heterodimers. The octamer wraps approximately 147 bp of DNA.</text>
</comment>
<name>A0A0R3WE41_TAEAS</name>
<dbReference type="InterPro" id="IPR001951">
    <property type="entry name" value="Histone_H4"/>
</dbReference>
<accession>A0A0R3WE41</accession>
<dbReference type="OrthoDB" id="9904347at2759"/>
<evidence type="ECO:0000256" key="3">
    <source>
        <dbReference type="ARBA" id="ARBA00004286"/>
    </source>
</evidence>
<evidence type="ECO:0000256" key="2">
    <source>
        <dbReference type="ARBA" id="ARBA00004123"/>
    </source>
</evidence>
<keyword evidence="8 9" id="KW-0544">Nucleosome core</keyword>